<reference evidence="5 6" key="1">
    <citation type="submission" date="2021-03" db="EMBL/GenBank/DDBJ databases">
        <title>Microbacterium pauli sp. nov., isolated from microfiltered milk.</title>
        <authorList>
            <person name="Bellassi P."/>
            <person name="Fontana A."/>
            <person name="Callegari M.L."/>
            <person name="Lorenzo M."/>
            <person name="Cappa F."/>
        </authorList>
    </citation>
    <scope>NUCLEOTIDE SEQUENCE [LARGE SCALE GENOMIC DNA]</scope>
    <source>
        <strain evidence="5 6">DSM 18909</strain>
    </source>
</reference>
<keyword evidence="2 4" id="KW-0575">Peroxidase</keyword>
<dbReference type="SUPFAM" id="SSF52833">
    <property type="entry name" value="Thioredoxin-like"/>
    <property type="match status" value="1"/>
</dbReference>
<dbReference type="RefSeq" id="WP_215486384.1">
    <property type="nucleotide sequence ID" value="NZ_BAAAPJ010000001.1"/>
</dbReference>
<accession>A0ABS5XRJ3</accession>
<comment type="similarity">
    <text evidence="1 4">Belongs to the glutathione peroxidase family.</text>
</comment>
<dbReference type="PANTHER" id="PTHR11592">
    <property type="entry name" value="GLUTATHIONE PEROXIDASE"/>
    <property type="match status" value="1"/>
</dbReference>
<sequence>MAETTTVDIRDITYTDADGGERTLSEFGDRALLIVNVASRCGLTPQYEQLEELQKTYGERGLQVIGFPCNQFMGQEPGSMDEILEYCATTYGVTFPIAQKVKVNGSNAAPLYKALKKARNAEGAKGPVMWNFEKFLVTPGGAVHRFRPQTKPDAPEVIAAIEASLPA</sequence>
<proteinExistence type="inferred from homology"/>
<dbReference type="Gene3D" id="3.40.30.10">
    <property type="entry name" value="Glutaredoxin"/>
    <property type="match status" value="1"/>
</dbReference>
<protein>
    <recommendedName>
        <fullName evidence="4">Glutathione peroxidase</fullName>
    </recommendedName>
</protein>
<dbReference type="PROSITE" id="PS00460">
    <property type="entry name" value="GLUTATHIONE_PEROXID_1"/>
    <property type="match status" value="1"/>
</dbReference>
<dbReference type="InterPro" id="IPR029760">
    <property type="entry name" value="GPX_CS"/>
</dbReference>
<evidence type="ECO:0000256" key="1">
    <source>
        <dbReference type="ARBA" id="ARBA00006926"/>
    </source>
</evidence>
<dbReference type="PIRSF" id="PIRSF000303">
    <property type="entry name" value="Glutathion_perox"/>
    <property type="match status" value="1"/>
</dbReference>
<dbReference type="Proteomes" id="UP000740605">
    <property type="component" value="Unassembled WGS sequence"/>
</dbReference>
<evidence type="ECO:0000256" key="4">
    <source>
        <dbReference type="RuleBase" id="RU000499"/>
    </source>
</evidence>
<dbReference type="InterPro" id="IPR036249">
    <property type="entry name" value="Thioredoxin-like_sf"/>
</dbReference>
<dbReference type="EMBL" id="JAFLHG010000002">
    <property type="protein sequence ID" value="MBT8797142.1"/>
    <property type="molecule type" value="Genomic_DNA"/>
</dbReference>
<dbReference type="InterPro" id="IPR000889">
    <property type="entry name" value="Glutathione_peroxidase"/>
</dbReference>
<name>A0ABS5XRJ3_9MICO</name>
<evidence type="ECO:0000256" key="2">
    <source>
        <dbReference type="ARBA" id="ARBA00022559"/>
    </source>
</evidence>
<gene>
    <name evidence="5" type="ORF">J0P97_03500</name>
</gene>
<keyword evidence="3 4" id="KW-0560">Oxidoreductase</keyword>
<dbReference type="GO" id="GO:0004601">
    <property type="term" value="F:peroxidase activity"/>
    <property type="evidence" value="ECO:0007669"/>
    <property type="project" value="UniProtKB-KW"/>
</dbReference>
<evidence type="ECO:0000313" key="5">
    <source>
        <dbReference type="EMBL" id="MBT8797142.1"/>
    </source>
</evidence>
<comment type="caution">
    <text evidence="5">The sequence shown here is derived from an EMBL/GenBank/DDBJ whole genome shotgun (WGS) entry which is preliminary data.</text>
</comment>
<dbReference type="InterPro" id="IPR029759">
    <property type="entry name" value="GPX_AS"/>
</dbReference>
<dbReference type="PROSITE" id="PS51355">
    <property type="entry name" value="GLUTATHIONE_PEROXID_3"/>
    <property type="match status" value="1"/>
</dbReference>
<dbReference type="Pfam" id="PF00255">
    <property type="entry name" value="GSHPx"/>
    <property type="match status" value="1"/>
</dbReference>
<dbReference type="PROSITE" id="PS00763">
    <property type="entry name" value="GLUTATHIONE_PEROXID_2"/>
    <property type="match status" value="1"/>
</dbReference>
<evidence type="ECO:0000313" key="6">
    <source>
        <dbReference type="Proteomes" id="UP000740605"/>
    </source>
</evidence>
<keyword evidence="6" id="KW-1185">Reference proteome</keyword>
<organism evidence="5 6">
    <name type="scientific">Microbacterium flavum</name>
    <dbReference type="NCBI Taxonomy" id="415216"/>
    <lineage>
        <taxon>Bacteria</taxon>
        <taxon>Bacillati</taxon>
        <taxon>Actinomycetota</taxon>
        <taxon>Actinomycetes</taxon>
        <taxon>Micrococcales</taxon>
        <taxon>Microbacteriaceae</taxon>
        <taxon>Microbacterium</taxon>
    </lineage>
</organism>
<dbReference type="CDD" id="cd00340">
    <property type="entry name" value="GSH_Peroxidase"/>
    <property type="match status" value="1"/>
</dbReference>
<dbReference type="PRINTS" id="PR01011">
    <property type="entry name" value="GLUTPROXDASE"/>
</dbReference>
<evidence type="ECO:0000256" key="3">
    <source>
        <dbReference type="ARBA" id="ARBA00023002"/>
    </source>
</evidence>
<dbReference type="PANTHER" id="PTHR11592:SF40">
    <property type="entry name" value="THIOREDOXIN_GLUTATHIONE PEROXIDASE BTUE"/>
    <property type="match status" value="1"/>
</dbReference>